<dbReference type="Proteomes" id="UP001221757">
    <property type="component" value="Unassembled WGS sequence"/>
</dbReference>
<gene>
    <name evidence="2" type="ORF">B0H17DRAFT_1218273</name>
</gene>
<comment type="caution">
    <text evidence="2">The sequence shown here is derived from an EMBL/GenBank/DDBJ whole genome shotgun (WGS) entry which is preliminary data.</text>
</comment>
<dbReference type="EMBL" id="JARKIE010000549">
    <property type="protein sequence ID" value="KAJ7629284.1"/>
    <property type="molecule type" value="Genomic_DNA"/>
</dbReference>
<sequence>MIIENSGYIWGKKAEDRKDSPPIEDKAGQPFQNDPKGCILNLAAKYGKTFGMQLAPTFLYFVATKLEEVQFMIDNEKQASLVALTEDTQLGAIIGRHHLSVAVQYIRRR</sequence>
<evidence type="ECO:0000256" key="1">
    <source>
        <dbReference type="SAM" id="MobiDB-lite"/>
    </source>
</evidence>
<evidence type="ECO:0000313" key="3">
    <source>
        <dbReference type="Proteomes" id="UP001221757"/>
    </source>
</evidence>
<organism evidence="2 3">
    <name type="scientific">Mycena rosella</name>
    <name type="common">Pink bonnet</name>
    <name type="synonym">Agaricus rosellus</name>
    <dbReference type="NCBI Taxonomy" id="1033263"/>
    <lineage>
        <taxon>Eukaryota</taxon>
        <taxon>Fungi</taxon>
        <taxon>Dikarya</taxon>
        <taxon>Basidiomycota</taxon>
        <taxon>Agaricomycotina</taxon>
        <taxon>Agaricomycetes</taxon>
        <taxon>Agaricomycetidae</taxon>
        <taxon>Agaricales</taxon>
        <taxon>Marasmiineae</taxon>
        <taxon>Mycenaceae</taxon>
        <taxon>Mycena</taxon>
    </lineage>
</organism>
<dbReference type="AlphaFoldDB" id="A0AAD7FNA9"/>
<name>A0AAD7FNA9_MYCRO</name>
<evidence type="ECO:0000313" key="2">
    <source>
        <dbReference type="EMBL" id="KAJ7629284.1"/>
    </source>
</evidence>
<accession>A0AAD7FNA9</accession>
<feature type="region of interest" description="Disordered" evidence="1">
    <location>
        <begin position="1"/>
        <end position="34"/>
    </location>
</feature>
<proteinExistence type="predicted"/>
<keyword evidence="3" id="KW-1185">Reference proteome</keyword>
<reference evidence="2" key="1">
    <citation type="submission" date="2023-03" db="EMBL/GenBank/DDBJ databases">
        <title>Massive genome expansion in bonnet fungi (Mycena s.s.) driven by repeated elements and novel gene families across ecological guilds.</title>
        <authorList>
            <consortium name="Lawrence Berkeley National Laboratory"/>
            <person name="Harder C.B."/>
            <person name="Miyauchi S."/>
            <person name="Viragh M."/>
            <person name="Kuo A."/>
            <person name="Thoen E."/>
            <person name="Andreopoulos B."/>
            <person name="Lu D."/>
            <person name="Skrede I."/>
            <person name="Drula E."/>
            <person name="Henrissat B."/>
            <person name="Morin E."/>
            <person name="Kohler A."/>
            <person name="Barry K."/>
            <person name="LaButti K."/>
            <person name="Morin E."/>
            <person name="Salamov A."/>
            <person name="Lipzen A."/>
            <person name="Mereny Z."/>
            <person name="Hegedus B."/>
            <person name="Baldrian P."/>
            <person name="Stursova M."/>
            <person name="Weitz H."/>
            <person name="Taylor A."/>
            <person name="Grigoriev I.V."/>
            <person name="Nagy L.G."/>
            <person name="Martin F."/>
            <person name="Kauserud H."/>
        </authorList>
    </citation>
    <scope>NUCLEOTIDE SEQUENCE</scope>
    <source>
        <strain evidence="2">CBHHK067</strain>
    </source>
</reference>
<feature type="compositionally biased region" description="Basic and acidic residues" evidence="1">
    <location>
        <begin position="12"/>
        <end position="27"/>
    </location>
</feature>
<protein>
    <submittedName>
        <fullName evidence="2">Uncharacterized protein</fullName>
    </submittedName>
</protein>